<dbReference type="OrthoDB" id="7874144at2"/>
<proteinExistence type="predicted"/>
<evidence type="ECO:0000256" key="1">
    <source>
        <dbReference type="SAM" id="MobiDB-lite"/>
    </source>
</evidence>
<feature type="signal peptide" evidence="2">
    <location>
        <begin position="1"/>
        <end position="36"/>
    </location>
</feature>
<accession>A0A316G6C5</accession>
<keyword evidence="4" id="KW-1185">Reference proteome</keyword>
<evidence type="ECO:0000313" key="3">
    <source>
        <dbReference type="EMBL" id="PWK56501.1"/>
    </source>
</evidence>
<dbReference type="RefSeq" id="WP_109759191.1">
    <property type="nucleotide sequence ID" value="NZ_CP034588.1"/>
</dbReference>
<evidence type="ECO:0000256" key="2">
    <source>
        <dbReference type="SAM" id="SignalP"/>
    </source>
</evidence>
<sequence length="377" mass="38664">MTRTLTATITAALLASVALIPAVTVVSIVTADAAYAKSDNAGGNGKSDRSERGNKGGKSGGGETASRGNGKSGGGIEGMFRKLTGQEKKAARVAPARSNATQTVKVSKKADPMHPSNLGNMNGALNANTNAVLAHIRNGNTNGPVGLLAGLAVANANAEGAQEVIDLADDFAALQAALEANGYTSVEDYYADLDGTAGIDPITSIDEARAAFDADPTNADLEATLDLALSDAGYDSLIDYDDDRAGEAGIAEIAELAESIEGLGGDVENRGDITAEEPLPEDIETANAALEAEGSAESSILAFWNKNPDSTDEISAEEQALLDKLYERLEADSALIDEAIGAGDEAEEDVGSIEDDAECELSESCDDPLDEVVVVAE</sequence>
<dbReference type="EMBL" id="QGGV01000004">
    <property type="protein sequence ID" value="PWK56501.1"/>
    <property type="molecule type" value="Genomic_DNA"/>
</dbReference>
<protein>
    <recommendedName>
        <fullName evidence="5">YfdX protein</fullName>
    </recommendedName>
</protein>
<evidence type="ECO:0008006" key="5">
    <source>
        <dbReference type="Google" id="ProtNLM"/>
    </source>
</evidence>
<comment type="caution">
    <text evidence="3">The sequence shown here is derived from an EMBL/GenBank/DDBJ whole genome shotgun (WGS) entry which is preliminary data.</text>
</comment>
<gene>
    <name evidence="3" type="ORF">C8D95_104173</name>
</gene>
<evidence type="ECO:0000313" key="4">
    <source>
        <dbReference type="Proteomes" id="UP000245390"/>
    </source>
</evidence>
<dbReference type="AlphaFoldDB" id="A0A316G6C5"/>
<organism evidence="3 4">
    <name type="scientific">Silicimonas algicola</name>
    <dbReference type="NCBI Taxonomy" id="1826607"/>
    <lineage>
        <taxon>Bacteria</taxon>
        <taxon>Pseudomonadati</taxon>
        <taxon>Pseudomonadota</taxon>
        <taxon>Alphaproteobacteria</taxon>
        <taxon>Rhodobacterales</taxon>
        <taxon>Paracoccaceae</taxon>
    </lineage>
</organism>
<feature type="chain" id="PRO_5016363247" description="YfdX protein" evidence="2">
    <location>
        <begin position="37"/>
        <end position="377"/>
    </location>
</feature>
<feature type="region of interest" description="Disordered" evidence="1">
    <location>
        <begin position="37"/>
        <end position="114"/>
    </location>
</feature>
<name>A0A316G6C5_9RHOB</name>
<dbReference type="Proteomes" id="UP000245390">
    <property type="component" value="Unassembled WGS sequence"/>
</dbReference>
<keyword evidence="2" id="KW-0732">Signal</keyword>
<dbReference type="KEGG" id="salo:EF888_21160"/>
<reference evidence="3 4" key="1">
    <citation type="submission" date="2018-05" db="EMBL/GenBank/DDBJ databases">
        <title>Genomic Encyclopedia of Type Strains, Phase IV (KMG-IV): sequencing the most valuable type-strain genomes for metagenomic binning, comparative biology and taxonomic classification.</title>
        <authorList>
            <person name="Goeker M."/>
        </authorList>
    </citation>
    <scope>NUCLEOTIDE SEQUENCE [LARGE SCALE GENOMIC DNA]</scope>
    <source>
        <strain evidence="3 4">DSM 103371</strain>
    </source>
</reference>